<protein>
    <recommendedName>
        <fullName evidence="1">DNA (cytosine-5-)-methyltransferase</fullName>
        <ecNumber evidence="1">2.1.1.37</ecNumber>
    </recommendedName>
</protein>
<dbReference type="Gene3D" id="3.40.50.150">
    <property type="entry name" value="Vaccinia Virus protein VP39"/>
    <property type="match status" value="1"/>
</dbReference>
<dbReference type="InterPro" id="IPR001525">
    <property type="entry name" value="C5_MeTfrase"/>
</dbReference>
<keyword evidence="2 7" id="KW-0489">Methyltransferase</keyword>
<keyword evidence="3" id="KW-0808">Transferase</keyword>
<keyword evidence="5" id="KW-0680">Restriction system</keyword>
<comment type="catalytic activity">
    <reaction evidence="6">
        <text>a 2'-deoxycytidine in DNA + S-adenosyl-L-methionine = a 5-methyl-2'-deoxycytidine in DNA + S-adenosyl-L-homocysteine + H(+)</text>
        <dbReference type="Rhea" id="RHEA:13681"/>
        <dbReference type="Rhea" id="RHEA-COMP:11369"/>
        <dbReference type="Rhea" id="RHEA-COMP:11370"/>
        <dbReference type="ChEBI" id="CHEBI:15378"/>
        <dbReference type="ChEBI" id="CHEBI:57856"/>
        <dbReference type="ChEBI" id="CHEBI:59789"/>
        <dbReference type="ChEBI" id="CHEBI:85452"/>
        <dbReference type="ChEBI" id="CHEBI:85454"/>
        <dbReference type="EC" id="2.1.1.37"/>
    </reaction>
</comment>
<evidence type="ECO:0000256" key="1">
    <source>
        <dbReference type="ARBA" id="ARBA00011975"/>
    </source>
</evidence>
<dbReference type="InterPro" id="IPR050750">
    <property type="entry name" value="C5-MTase"/>
</dbReference>
<sequence>MRINTNQYNMNFGAVTDTETKKLKAGIFFAGGGGISKGLEPLKKQIKIAWLLNHDAIAIKTSSFHNKGTTVYWSDVYMQDEKEMEPVHIVQASLECDAHTDANPTELKDKRSYAMGWEFFRYLPHLNPLVIHIENVPSFKKWGVLGEDNKVIKGTEGFEFERWKKAIMDLGYEYKESIRNAADDGLPTRRVRYFAFFYRPGIDINFPEYTHNENGTNGKKKWKSCREYIDLEDTGISIFGREFNENLPKHLRRPLVPNSQKRIVGGIKKQNPQLYQFLCKYHAGVHSERSYSLDQPLRTVDTSNRHQLVTVNGGQFIQDHCQADHYQNVDKPLKTQLTWQTKQLVTMEKLKFIMDHCHSDKIQSIDEPLGVQTTRQSKQLVDVNETFIVQYYGGSIQSNNLDEPINTIPCRDIHQLVRIEKMQFLTMYFNSNGHPDCNTDSLDRPISPILQTNKHQLVTVLDDFDIKVRFLRADELAACSTFPRDYFSHPELKLSQKHAIQLIGNAVPPKWITLQMKDNLNSILKYRYARKTA</sequence>
<dbReference type="GO" id="GO:0008168">
    <property type="term" value="F:methyltransferase activity"/>
    <property type="evidence" value="ECO:0007669"/>
    <property type="project" value="UniProtKB-KW"/>
</dbReference>
<gene>
    <name evidence="7" type="ORF">ACFSR6_03390</name>
</gene>
<dbReference type="EMBL" id="JBHULL010000003">
    <property type="protein sequence ID" value="MFD2581518.1"/>
    <property type="molecule type" value="Genomic_DNA"/>
</dbReference>
<evidence type="ECO:0000313" key="8">
    <source>
        <dbReference type="Proteomes" id="UP001597461"/>
    </source>
</evidence>
<organism evidence="7 8">
    <name type="scientific">Pedobacter vanadiisoli</name>
    <dbReference type="NCBI Taxonomy" id="1761975"/>
    <lineage>
        <taxon>Bacteria</taxon>
        <taxon>Pseudomonadati</taxon>
        <taxon>Bacteroidota</taxon>
        <taxon>Sphingobacteriia</taxon>
        <taxon>Sphingobacteriales</taxon>
        <taxon>Sphingobacteriaceae</taxon>
        <taxon>Pedobacter</taxon>
    </lineage>
</organism>
<proteinExistence type="predicted"/>
<dbReference type="InterPro" id="IPR029063">
    <property type="entry name" value="SAM-dependent_MTases_sf"/>
</dbReference>
<keyword evidence="8" id="KW-1185">Reference proteome</keyword>
<evidence type="ECO:0000256" key="6">
    <source>
        <dbReference type="ARBA" id="ARBA00047422"/>
    </source>
</evidence>
<name>A0ABW5MFJ3_9SPHI</name>
<dbReference type="RefSeq" id="WP_379074928.1">
    <property type="nucleotide sequence ID" value="NZ_JBHULL010000003.1"/>
</dbReference>
<dbReference type="Proteomes" id="UP001597461">
    <property type="component" value="Unassembled WGS sequence"/>
</dbReference>
<evidence type="ECO:0000256" key="4">
    <source>
        <dbReference type="ARBA" id="ARBA00022691"/>
    </source>
</evidence>
<evidence type="ECO:0000313" key="7">
    <source>
        <dbReference type="EMBL" id="MFD2581518.1"/>
    </source>
</evidence>
<dbReference type="GO" id="GO:0032259">
    <property type="term" value="P:methylation"/>
    <property type="evidence" value="ECO:0007669"/>
    <property type="project" value="UniProtKB-KW"/>
</dbReference>
<dbReference type="PANTHER" id="PTHR46098:SF1">
    <property type="entry name" value="TRNA (CYTOSINE(38)-C(5))-METHYLTRANSFERASE"/>
    <property type="match status" value="1"/>
</dbReference>
<reference evidence="8" key="1">
    <citation type="journal article" date="2019" name="Int. J. Syst. Evol. Microbiol.">
        <title>The Global Catalogue of Microorganisms (GCM) 10K type strain sequencing project: providing services to taxonomists for standard genome sequencing and annotation.</title>
        <authorList>
            <consortium name="The Broad Institute Genomics Platform"/>
            <consortium name="The Broad Institute Genome Sequencing Center for Infectious Disease"/>
            <person name="Wu L."/>
            <person name="Ma J."/>
        </authorList>
    </citation>
    <scope>NUCLEOTIDE SEQUENCE [LARGE SCALE GENOMIC DNA]</scope>
    <source>
        <strain evidence="8">KCTC 42866</strain>
    </source>
</reference>
<dbReference type="EC" id="2.1.1.37" evidence="1"/>
<dbReference type="SUPFAM" id="SSF53335">
    <property type="entry name" value="S-adenosyl-L-methionine-dependent methyltransferases"/>
    <property type="match status" value="1"/>
</dbReference>
<evidence type="ECO:0000256" key="2">
    <source>
        <dbReference type="ARBA" id="ARBA00022603"/>
    </source>
</evidence>
<keyword evidence="4" id="KW-0949">S-adenosyl-L-methionine</keyword>
<dbReference type="PANTHER" id="PTHR46098">
    <property type="entry name" value="TRNA (CYTOSINE(38)-C(5))-METHYLTRANSFERASE"/>
    <property type="match status" value="1"/>
</dbReference>
<accession>A0ABW5MFJ3</accession>
<evidence type="ECO:0000256" key="3">
    <source>
        <dbReference type="ARBA" id="ARBA00022679"/>
    </source>
</evidence>
<evidence type="ECO:0000256" key="5">
    <source>
        <dbReference type="ARBA" id="ARBA00022747"/>
    </source>
</evidence>
<dbReference type="Pfam" id="PF00145">
    <property type="entry name" value="DNA_methylase"/>
    <property type="match status" value="1"/>
</dbReference>
<comment type="caution">
    <text evidence="7">The sequence shown here is derived from an EMBL/GenBank/DDBJ whole genome shotgun (WGS) entry which is preliminary data.</text>
</comment>